<dbReference type="KEGG" id="gac:GACE_2216"/>
<dbReference type="GO" id="GO:0000162">
    <property type="term" value="P:L-tryptophan biosynthetic process"/>
    <property type="evidence" value="ECO:0007669"/>
    <property type="project" value="TreeGrafter"/>
</dbReference>
<evidence type="ECO:0000256" key="11">
    <source>
        <dbReference type="HAMAP-Rule" id="MF_01014"/>
    </source>
</evidence>
<dbReference type="RefSeq" id="WP_048093370.1">
    <property type="nucleotide sequence ID" value="NZ_CP009552.1"/>
</dbReference>
<dbReference type="EC" id="5.3.1.16" evidence="5 11"/>
<evidence type="ECO:0000256" key="8">
    <source>
        <dbReference type="ARBA" id="ARBA00022605"/>
    </source>
</evidence>
<dbReference type="Gene3D" id="3.20.20.70">
    <property type="entry name" value="Aldolase class I"/>
    <property type="match status" value="1"/>
</dbReference>
<keyword evidence="10 11" id="KW-0413">Isomerase</keyword>
<dbReference type="HOGENOM" id="CLU_048577_1_1_2"/>
<keyword evidence="7 11" id="KW-0963">Cytoplasm</keyword>
<dbReference type="NCBIfam" id="TIGR00007">
    <property type="entry name" value="1-(5-phosphoribosyl)-5-[(5-phosphoribosylamino)methylideneamino]imidazole-4-carboxamide isomerase"/>
    <property type="match status" value="1"/>
</dbReference>
<dbReference type="InterPro" id="IPR006063">
    <property type="entry name" value="HisA_bact_arch"/>
</dbReference>
<accession>A0A0A7GJU7</accession>
<dbReference type="InterPro" id="IPR006062">
    <property type="entry name" value="His_biosynth"/>
</dbReference>
<dbReference type="GO" id="GO:0003949">
    <property type="term" value="F:1-(5-phosphoribosyl)-5-[(5-phosphoribosylamino)methylideneamino]imidazole-4-carboxamide isomerase activity"/>
    <property type="evidence" value="ECO:0007669"/>
    <property type="project" value="UniProtKB-UniRule"/>
</dbReference>
<dbReference type="GO" id="GO:0005737">
    <property type="term" value="C:cytoplasm"/>
    <property type="evidence" value="ECO:0007669"/>
    <property type="project" value="UniProtKB-SubCell"/>
</dbReference>
<comment type="pathway">
    <text evidence="3 11 13">Amino-acid biosynthesis; L-histidine biosynthesis; L-histidine from 5-phospho-alpha-D-ribose 1-diphosphate: step 4/9.</text>
</comment>
<dbReference type="InterPro" id="IPR023016">
    <property type="entry name" value="HisA/PriA"/>
</dbReference>
<evidence type="ECO:0000256" key="2">
    <source>
        <dbReference type="ARBA" id="ARBA00004496"/>
    </source>
</evidence>
<evidence type="ECO:0000256" key="6">
    <source>
        <dbReference type="ARBA" id="ARBA00018464"/>
    </source>
</evidence>
<evidence type="ECO:0000256" key="12">
    <source>
        <dbReference type="RuleBase" id="RU003657"/>
    </source>
</evidence>
<dbReference type="CDD" id="cd04732">
    <property type="entry name" value="HisA"/>
    <property type="match status" value="1"/>
</dbReference>
<feature type="active site" description="Proton acceptor" evidence="11">
    <location>
        <position position="9"/>
    </location>
</feature>
<dbReference type="FunFam" id="3.20.20.70:FF:000009">
    <property type="entry name" value="1-(5-phosphoribosyl)-5-[(5-phosphoribosylamino)methylideneamino] imidazole-4-carboxamide isomerase"/>
    <property type="match status" value="1"/>
</dbReference>
<dbReference type="InterPro" id="IPR011060">
    <property type="entry name" value="RibuloseP-bd_barrel"/>
</dbReference>
<name>A0A0A7GJU7_GEOAI</name>
<dbReference type="NCBIfam" id="NF010112">
    <property type="entry name" value="PRK13585.1"/>
    <property type="match status" value="1"/>
</dbReference>
<dbReference type="STRING" id="565033.GACE_2216"/>
<dbReference type="PANTHER" id="PTHR43090:SF2">
    <property type="entry name" value="1-(5-PHOSPHORIBOSYL)-5-[(5-PHOSPHORIBOSYLAMINO)METHYLIDENEAMINO] IMIDAZOLE-4-CARBOXAMIDE ISOMERASE"/>
    <property type="match status" value="1"/>
</dbReference>
<dbReference type="SUPFAM" id="SSF51366">
    <property type="entry name" value="Ribulose-phoshate binding barrel"/>
    <property type="match status" value="1"/>
</dbReference>
<evidence type="ECO:0000313" key="15">
    <source>
        <dbReference type="Proteomes" id="UP000030624"/>
    </source>
</evidence>
<dbReference type="PANTHER" id="PTHR43090">
    <property type="entry name" value="1-(5-PHOSPHORIBOSYL)-5-[(5-PHOSPHORIBOSYLAMINO)METHYLIDENEAMINO] IMIDAZOLE-4-CARBOXAMIDE ISOMERASE"/>
    <property type="match status" value="1"/>
</dbReference>
<proteinExistence type="inferred from homology"/>
<dbReference type="GeneID" id="24798780"/>
<dbReference type="Proteomes" id="UP000030624">
    <property type="component" value="Chromosome"/>
</dbReference>
<keyword evidence="8 11" id="KW-0028">Amino-acid biosynthesis</keyword>
<evidence type="ECO:0000256" key="9">
    <source>
        <dbReference type="ARBA" id="ARBA00023102"/>
    </source>
</evidence>
<dbReference type="Pfam" id="PF00977">
    <property type="entry name" value="His_biosynth"/>
    <property type="match status" value="1"/>
</dbReference>
<evidence type="ECO:0000256" key="13">
    <source>
        <dbReference type="RuleBase" id="RU003658"/>
    </source>
</evidence>
<evidence type="ECO:0000313" key="14">
    <source>
        <dbReference type="EMBL" id="AIY91237.1"/>
    </source>
</evidence>
<dbReference type="HAMAP" id="MF_01014">
    <property type="entry name" value="HisA"/>
    <property type="match status" value="1"/>
</dbReference>
<comment type="subcellular location">
    <subcellularLocation>
        <location evidence="2 11 13">Cytoplasm</location>
    </subcellularLocation>
</comment>
<dbReference type="UniPathway" id="UPA00031">
    <property type="reaction ID" value="UER00009"/>
</dbReference>
<comment type="catalytic activity">
    <reaction evidence="1 11 13">
        <text>1-(5-phospho-beta-D-ribosyl)-5-[(5-phospho-beta-D-ribosylamino)methylideneamino]imidazole-4-carboxamide = 5-[(5-phospho-1-deoxy-D-ribulos-1-ylimino)methylamino]-1-(5-phospho-beta-D-ribosyl)imidazole-4-carboxamide</text>
        <dbReference type="Rhea" id="RHEA:15469"/>
        <dbReference type="ChEBI" id="CHEBI:58435"/>
        <dbReference type="ChEBI" id="CHEBI:58525"/>
        <dbReference type="EC" id="5.3.1.16"/>
    </reaction>
</comment>
<dbReference type="InterPro" id="IPR044524">
    <property type="entry name" value="Isoase_HisA-like"/>
</dbReference>
<gene>
    <name evidence="11" type="primary">hisA</name>
    <name evidence="14" type="ORF">GACE_2216</name>
</gene>
<dbReference type="EMBL" id="CP009552">
    <property type="protein sequence ID" value="AIY91237.1"/>
    <property type="molecule type" value="Genomic_DNA"/>
</dbReference>
<organism evidence="14 15">
    <name type="scientific">Geoglobus acetivorans</name>
    <dbReference type="NCBI Taxonomy" id="565033"/>
    <lineage>
        <taxon>Archaea</taxon>
        <taxon>Methanobacteriati</taxon>
        <taxon>Methanobacteriota</taxon>
        <taxon>Archaeoglobi</taxon>
        <taxon>Archaeoglobales</taxon>
        <taxon>Archaeoglobaceae</taxon>
        <taxon>Geoglobus</taxon>
    </lineage>
</organism>
<feature type="active site" description="Proton donor" evidence="11">
    <location>
        <position position="128"/>
    </location>
</feature>
<dbReference type="eggNOG" id="arCOG00618">
    <property type="taxonomic scope" value="Archaea"/>
</dbReference>
<evidence type="ECO:0000256" key="7">
    <source>
        <dbReference type="ARBA" id="ARBA00022490"/>
    </source>
</evidence>
<protein>
    <recommendedName>
        <fullName evidence="6 11">1-(5-phosphoribosyl)-5-[(5-phosphoribosylamino)methylideneamino] imidazole-4-carboxamide isomerase</fullName>
        <ecNumber evidence="5 11">5.3.1.16</ecNumber>
    </recommendedName>
    <alternativeName>
        <fullName evidence="11">Phosphoribosylformimino-5-aminoimidazole carboxamide ribotide isomerase</fullName>
    </alternativeName>
</protein>
<evidence type="ECO:0000256" key="5">
    <source>
        <dbReference type="ARBA" id="ARBA00012550"/>
    </source>
</evidence>
<evidence type="ECO:0000256" key="1">
    <source>
        <dbReference type="ARBA" id="ARBA00000901"/>
    </source>
</evidence>
<evidence type="ECO:0000256" key="10">
    <source>
        <dbReference type="ARBA" id="ARBA00023235"/>
    </source>
</evidence>
<comment type="similarity">
    <text evidence="4 11 12">Belongs to the HisA/HisF family.</text>
</comment>
<reference evidence="14 15" key="1">
    <citation type="journal article" date="2015" name="Appl. Environ. Microbiol.">
        <title>The Geoglobus acetivorans genome: Fe(III) reduction, acetate utilization, autotrophic growth, and degradation of aromatic compounds in a hyperthermophilic archaeon.</title>
        <authorList>
            <person name="Mardanov A.V."/>
            <person name="Slododkina G.B."/>
            <person name="Slobodkin A.I."/>
            <person name="Beletsky A.V."/>
            <person name="Gavrilov S.N."/>
            <person name="Kublanov I.V."/>
            <person name="Bonch-Osmolovskaya E.A."/>
            <person name="Skryabin K.G."/>
            <person name="Ravin N.V."/>
        </authorList>
    </citation>
    <scope>NUCLEOTIDE SEQUENCE [LARGE SCALE GENOMIC DNA]</scope>
    <source>
        <strain evidence="14 15">SBH6</strain>
    </source>
</reference>
<evidence type="ECO:0000256" key="4">
    <source>
        <dbReference type="ARBA" id="ARBA00009667"/>
    </source>
</evidence>
<dbReference type="InterPro" id="IPR013785">
    <property type="entry name" value="Aldolase_TIM"/>
</dbReference>
<dbReference type="GO" id="GO:0000105">
    <property type="term" value="P:L-histidine biosynthetic process"/>
    <property type="evidence" value="ECO:0007669"/>
    <property type="project" value="UniProtKB-UniRule"/>
</dbReference>
<dbReference type="AlphaFoldDB" id="A0A0A7GJU7"/>
<keyword evidence="9 11" id="KW-0368">Histidine biosynthesis</keyword>
<sequence>MFRIIPAVDIKDGKCVQLRQGKEDDIIFESDDPVNVAEAWVERGAKILHVVDLSGSFKGRLVHEDLILKISELAEVQVGGGIRSIEVAKRLLDLGVERVIVGTMAIEMSDDVKSLADEYPERVMVAIDSRNGKVVVKGWKENTCLSPLEVMRMYSDFDVSFLFTNVDVEGLMKGIDENAIKLVVDAANRPVIVSGGITGIEDVKKVKNAGAAGVVIGSALYTGKLRLEDVLPLEED</sequence>
<evidence type="ECO:0000256" key="3">
    <source>
        <dbReference type="ARBA" id="ARBA00005133"/>
    </source>
</evidence>